<protein>
    <submittedName>
        <fullName evidence="2">Enoyl-CoA hydratase</fullName>
    </submittedName>
</protein>
<keyword evidence="3" id="KW-1185">Reference proteome</keyword>
<dbReference type="PANTHER" id="PTHR43664:SF1">
    <property type="entry name" value="BETA-METHYLMALYL-COA DEHYDRATASE"/>
    <property type="match status" value="1"/>
</dbReference>
<reference evidence="2 3" key="1">
    <citation type="submission" date="2019-04" db="EMBL/GenBank/DDBJ databases">
        <title>Bacillus caeni sp. nov., a bacterium isolated from mangrove sediment.</title>
        <authorList>
            <person name="Huang H."/>
            <person name="Mo K."/>
            <person name="Hu Y."/>
        </authorList>
    </citation>
    <scope>NUCLEOTIDE SEQUENCE [LARGE SCALE GENOMIC DNA]</scope>
    <source>
        <strain evidence="2 3">HB172195</strain>
    </source>
</reference>
<dbReference type="AlphaFoldDB" id="A0A5R9FEY0"/>
<dbReference type="InterPro" id="IPR002539">
    <property type="entry name" value="MaoC-like_dom"/>
</dbReference>
<dbReference type="Gene3D" id="3.10.129.10">
    <property type="entry name" value="Hotdog Thioesterase"/>
    <property type="match status" value="1"/>
</dbReference>
<feature type="domain" description="MaoC-like" evidence="1">
    <location>
        <begin position="23"/>
        <end position="121"/>
    </location>
</feature>
<gene>
    <name evidence="2" type="ORF">FCL54_02190</name>
</gene>
<accession>A0A5R9FEY0</accession>
<evidence type="ECO:0000259" key="1">
    <source>
        <dbReference type="Pfam" id="PF01575"/>
    </source>
</evidence>
<organism evidence="2 3">
    <name type="scientific">Exobacillus caeni</name>
    <dbReference type="NCBI Taxonomy" id="2574798"/>
    <lineage>
        <taxon>Bacteria</taxon>
        <taxon>Bacillati</taxon>
        <taxon>Bacillota</taxon>
        <taxon>Bacilli</taxon>
        <taxon>Bacillales</taxon>
        <taxon>Guptibacillaceae</taxon>
        <taxon>Exobacillus</taxon>
    </lineage>
</organism>
<dbReference type="Proteomes" id="UP000308230">
    <property type="component" value="Unassembled WGS sequence"/>
</dbReference>
<dbReference type="InterPro" id="IPR052342">
    <property type="entry name" value="MCH/BMMD"/>
</dbReference>
<dbReference type="InterPro" id="IPR029069">
    <property type="entry name" value="HotDog_dom_sf"/>
</dbReference>
<proteinExistence type="predicted"/>
<evidence type="ECO:0000313" key="3">
    <source>
        <dbReference type="Proteomes" id="UP000308230"/>
    </source>
</evidence>
<sequence length="159" mass="17914">MLLGKKRKIGRKIDEISVGEKLEISEKIEDKDLLLYLGLSNDNNPLFIQHDYASLTPYKKPIVPQIMLLGLITGAISKYLPGPGSCITHQEVSFLNPVYHYATVQFKFEVTDVDHEGHCVEINVEGFDEEENKVLQGTFKVCPPYPTKPLTATTAFENF</sequence>
<name>A0A5R9FEY0_9BACL</name>
<evidence type="ECO:0000313" key="2">
    <source>
        <dbReference type="EMBL" id="TLS39144.1"/>
    </source>
</evidence>
<dbReference type="SUPFAM" id="SSF54637">
    <property type="entry name" value="Thioesterase/thiol ester dehydrase-isomerase"/>
    <property type="match status" value="1"/>
</dbReference>
<comment type="caution">
    <text evidence="2">The sequence shown here is derived from an EMBL/GenBank/DDBJ whole genome shotgun (WGS) entry which is preliminary data.</text>
</comment>
<dbReference type="PANTHER" id="PTHR43664">
    <property type="entry name" value="MONOAMINE OXIDASE-RELATED"/>
    <property type="match status" value="1"/>
</dbReference>
<dbReference type="EMBL" id="SWLG01000001">
    <property type="protein sequence ID" value="TLS39144.1"/>
    <property type="molecule type" value="Genomic_DNA"/>
</dbReference>
<dbReference type="OrthoDB" id="2691304at2"/>
<dbReference type="Pfam" id="PF01575">
    <property type="entry name" value="MaoC_dehydratas"/>
    <property type="match status" value="1"/>
</dbReference>
<dbReference type="RefSeq" id="WP_138122696.1">
    <property type="nucleotide sequence ID" value="NZ_SWLG01000001.1"/>
</dbReference>